<keyword evidence="4 10" id="KW-0489">Methyltransferase</keyword>
<comment type="similarity">
    <text evidence="2">Belongs to the MGMT family.</text>
</comment>
<dbReference type="SUPFAM" id="SSF46767">
    <property type="entry name" value="Methylated DNA-protein cysteine methyltransferase, C-terminal domain"/>
    <property type="match status" value="1"/>
</dbReference>
<evidence type="ECO:0000259" key="9">
    <source>
        <dbReference type="Pfam" id="PF01035"/>
    </source>
</evidence>
<evidence type="ECO:0000256" key="4">
    <source>
        <dbReference type="ARBA" id="ARBA00022603"/>
    </source>
</evidence>
<evidence type="ECO:0000256" key="2">
    <source>
        <dbReference type="ARBA" id="ARBA00008711"/>
    </source>
</evidence>
<dbReference type="InterPro" id="IPR036631">
    <property type="entry name" value="MGMT_N_sf"/>
</dbReference>
<dbReference type="EC" id="2.1.1.63" evidence="3"/>
<name>A0A1S7LNA8_MAGMO</name>
<feature type="domain" description="Methylated-DNA-[protein]-cysteine S-methyltransferase DNA binding" evidence="9">
    <location>
        <begin position="61"/>
        <end position="138"/>
    </location>
</feature>
<accession>A0A1S7LNA8</accession>
<keyword evidence="5 10" id="KW-0808">Transferase</keyword>
<dbReference type="EMBL" id="LO017727">
    <property type="protein sequence ID" value="CRH07624.1"/>
    <property type="molecule type" value="Genomic_DNA"/>
</dbReference>
<dbReference type="InterPro" id="IPR036388">
    <property type="entry name" value="WH-like_DNA-bd_sf"/>
</dbReference>
<organism evidence="10">
    <name type="scientific">Magnetococcus massalia (strain MO-1)</name>
    <dbReference type="NCBI Taxonomy" id="451514"/>
    <lineage>
        <taxon>Bacteria</taxon>
        <taxon>Pseudomonadati</taxon>
        <taxon>Pseudomonadota</taxon>
        <taxon>Magnetococcia</taxon>
        <taxon>Magnetococcales</taxon>
        <taxon>Magnetococcaceae</taxon>
        <taxon>Magnetococcus</taxon>
    </lineage>
</organism>
<evidence type="ECO:0000256" key="7">
    <source>
        <dbReference type="ARBA" id="ARBA00023204"/>
    </source>
</evidence>
<dbReference type="InterPro" id="IPR014048">
    <property type="entry name" value="MethylDNA_cys_MeTrfase_DNA-bd"/>
</dbReference>
<comment type="catalytic activity">
    <reaction evidence="8">
        <text>a 6-O-methyl-2'-deoxyguanosine in DNA + L-cysteinyl-[protein] = S-methyl-L-cysteinyl-[protein] + a 2'-deoxyguanosine in DNA</text>
        <dbReference type="Rhea" id="RHEA:24000"/>
        <dbReference type="Rhea" id="RHEA-COMP:10131"/>
        <dbReference type="Rhea" id="RHEA-COMP:10132"/>
        <dbReference type="Rhea" id="RHEA-COMP:11367"/>
        <dbReference type="Rhea" id="RHEA-COMP:11368"/>
        <dbReference type="ChEBI" id="CHEBI:29950"/>
        <dbReference type="ChEBI" id="CHEBI:82612"/>
        <dbReference type="ChEBI" id="CHEBI:85445"/>
        <dbReference type="ChEBI" id="CHEBI:85448"/>
        <dbReference type="EC" id="2.1.1.63"/>
    </reaction>
</comment>
<dbReference type="InterPro" id="IPR036217">
    <property type="entry name" value="MethylDNA_cys_MeTrfase_DNAb"/>
</dbReference>
<dbReference type="FunFam" id="1.10.10.10:FF:000214">
    <property type="entry name" value="Methylated-DNA--protein-cysteine methyltransferase"/>
    <property type="match status" value="1"/>
</dbReference>
<protein>
    <recommendedName>
        <fullName evidence="3">methylated-DNA--[protein]-cysteine S-methyltransferase</fullName>
        <ecNumber evidence="3">2.1.1.63</ecNumber>
    </recommendedName>
</protein>
<dbReference type="PANTHER" id="PTHR10815:SF13">
    <property type="entry name" value="METHYLATED-DNA--PROTEIN-CYSTEINE METHYLTRANSFERASE"/>
    <property type="match status" value="1"/>
</dbReference>
<evidence type="ECO:0000256" key="1">
    <source>
        <dbReference type="ARBA" id="ARBA00001286"/>
    </source>
</evidence>
<comment type="catalytic activity">
    <reaction evidence="1">
        <text>a 4-O-methyl-thymidine in DNA + L-cysteinyl-[protein] = a thymidine in DNA + S-methyl-L-cysteinyl-[protein]</text>
        <dbReference type="Rhea" id="RHEA:53428"/>
        <dbReference type="Rhea" id="RHEA-COMP:10131"/>
        <dbReference type="Rhea" id="RHEA-COMP:10132"/>
        <dbReference type="Rhea" id="RHEA-COMP:13555"/>
        <dbReference type="Rhea" id="RHEA-COMP:13556"/>
        <dbReference type="ChEBI" id="CHEBI:29950"/>
        <dbReference type="ChEBI" id="CHEBI:82612"/>
        <dbReference type="ChEBI" id="CHEBI:137386"/>
        <dbReference type="ChEBI" id="CHEBI:137387"/>
        <dbReference type="EC" id="2.1.1.63"/>
    </reaction>
</comment>
<dbReference type="AlphaFoldDB" id="A0A1S7LNA8"/>
<keyword evidence="6" id="KW-0227">DNA damage</keyword>
<evidence type="ECO:0000256" key="6">
    <source>
        <dbReference type="ARBA" id="ARBA00022763"/>
    </source>
</evidence>
<proteinExistence type="inferred from homology"/>
<evidence type="ECO:0000313" key="10">
    <source>
        <dbReference type="EMBL" id="CRH07624.1"/>
    </source>
</evidence>
<dbReference type="Gene3D" id="1.10.10.10">
    <property type="entry name" value="Winged helix-like DNA-binding domain superfamily/Winged helix DNA-binding domain"/>
    <property type="match status" value="1"/>
</dbReference>
<dbReference type="SUPFAM" id="SSF53155">
    <property type="entry name" value="Methylated DNA-protein cysteine methyltransferase domain"/>
    <property type="match status" value="1"/>
</dbReference>
<sequence>MLWLEIRQGTLVSLSWSLPETMQDPQEDTELVQRICCWLDDYFSRKVHLVDFPLRPEGTVFQQSVWRAMSAIPLGQTATYGDIAKQLNSSARAVGTACGQNPIPIIIPCHRVTGAHDMGGYSGHGGLTTKRLLLGLEGAMKSEMKTPYRQAS</sequence>
<dbReference type="CDD" id="cd06445">
    <property type="entry name" value="ATase"/>
    <property type="match status" value="1"/>
</dbReference>
<dbReference type="PANTHER" id="PTHR10815">
    <property type="entry name" value="METHYLATED-DNA--PROTEIN-CYSTEINE METHYLTRANSFERASE"/>
    <property type="match status" value="1"/>
</dbReference>
<keyword evidence="7" id="KW-0234">DNA repair</keyword>
<dbReference type="Pfam" id="PF01035">
    <property type="entry name" value="DNA_binding_1"/>
    <property type="match status" value="1"/>
</dbReference>
<evidence type="ECO:0000256" key="8">
    <source>
        <dbReference type="ARBA" id="ARBA00049348"/>
    </source>
</evidence>
<gene>
    <name evidence="10" type="ORF">MAGMO_3488</name>
</gene>
<dbReference type="NCBIfam" id="TIGR00589">
    <property type="entry name" value="ogt"/>
    <property type="match status" value="1"/>
</dbReference>
<dbReference type="GO" id="GO:0006281">
    <property type="term" value="P:DNA repair"/>
    <property type="evidence" value="ECO:0007669"/>
    <property type="project" value="UniProtKB-KW"/>
</dbReference>
<evidence type="ECO:0000256" key="5">
    <source>
        <dbReference type="ARBA" id="ARBA00022679"/>
    </source>
</evidence>
<evidence type="ECO:0000256" key="3">
    <source>
        <dbReference type="ARBA" id="ARBA00011918"/>
    </source>
</evidence>
<reference evidence="10" key="1">
    <citation type="submission" date="2015-04" db="EMBL/GenBank/DDBJ databases">
        <authorList>
            <person name="Syromyatnikov M.Y."/>
            <person name="Popov V.N."/>
        </authorList>
    </citation>
    <scope>NUCLEOTIDE SEQUENCE</scope>
    <source>
        <strain evidence="10">MO-1</strain>
    </source>
</reference>
<dbReference type="GO" id="GO:0003908">
    <property type="term" value="F:methylated-DNA-[protein]-cysteine S-methyltransferase activity"/>
    <property type="evidence" value="ECO:0007669"/>
    <property type="project" value="UniProtKB-EC"/>
</dbReference>
<dbReference type="GO" id="GO:0032259">
    <property type="term" value="P:methylation"/>
    <property type="evidence" value="ECO:0007669"/>
    <property type="project" value="UniProtKB-KW"/>
</dbReference>